<evidence type="ECO:0000256" key="1">
    <source>
        <dbReference type="SAM" id="Phobius"/>
    </source>
</evidence>
<evidence type="ECO:0000313" key="3">
    <source>
        <dbReference type="Proteomes" id="UP000019373"/>
    </source>
</evidence>
<dbReference type="OrthoDB" id="4868994at2759"/>
<dbReference type="HOGENOM" id="CLU_099515_0_0_1"/>
<feature type="transmembrane region" description="Helical" evidence="1">
    <location>
        <begin position="113"/>
        <end position="132"/>
    </location>
</feature>
<keyword evidence="1" id="KW-0472">Membrane</keyword>
<protein>
    <submittedName>
        <fullName evidence="2">Uncharacterized protein</fullName>
    </submittedName>
</protein>
<dbReference type="Proteomes" id="UP000019373">
    <property type="component" value="Unassembled WGS sequence"/>
</dbReference>
<keyword evidence="3" id="KW-1185">Reference proteome</keyword>
<dbReference type="OMA" id="MMFPPVL"/>
<keyword evidence="1" id="KW-1133">Transmembrane helix</keyword>
<gene>
    <name evidence="2" type="ORF">EPUS_08952</name>
</gene>
<name>U1HVZ7_ENDPU</name>
<evidence type="ECO:0000313" key="2">
    <source>
        <dbReference type="EMBL" id="ERF74900.1"/>
    </source>
</evidence>
<accession>U1HVZ7</accession>
<dbReference type="AlphaFoldDB" id="U1HVZ7"/>
<dbReference type="EMBL" id="KE720847">
    <property type="protein sequence ID" value="ERF74900.1"/>
    <property type="molecule type" value="Genomic_DNA"/>
</dbReference>
<dbReference type="GeneID" id="19243792"/>
<proteinExistence type="predicted"/>
<organism evidence="2 3">
    <name type="scientific">Endocarpon pusillum (strain Z07020 / HMAS-L-300199)</name>
    <name type="common">Lichen-forming fungus</name>
    <dbReference type="NCBI Taxonomy" id="1263415"/>
    <lineage>
        <taxon>Eukaryota</taxon>
        <taxon>Fungi</taxon>
        <taxon>Dikarya</taxon>
        <taxon>Ascomycota</taxon>
        <taxon>Pezizomycotina</taxon>
        <taxon>Eurotiomycetes</taxon>
        <taxon>Chaetothyriomycetidae</taxon>
        <taxon>Verrucariales</taxon>
        <taxon>Verrucariaceae</taxon>
        <taxon>Endocarpon</taxon>
    </lineage>
</organism>
<reference evidence="3" key="1">
    <citation type="journal article" date="2014" name="BMC Genomics">
        <title>Genome characteristics reveal the impact of lichenization on lichen-forming fungus Endocarpon pusillum Hedwig (Verrucariales, Ascomycota).</title>
        <authorList>
            <person name="Wang Y.-Y."/>
            <person name="Liu B."/>
            <person name="Zhang X.-Y."/>
            <person name="Zhou Q.-M."/>
            <person name="Zhang T."/>
            <person name="Li H."/>
            <person name="Yu Y.-F."/>
            <person name="Zhang X.-L."/>
            <person name="Hao X.-Y."/>
            <person name="Wang M."/>
            <person name="Wang L."/>
            <person name="Wei J.-C."/>
        </authorList>
    </citation>
    <scope>NUCLEOTIDE SEQUENCE [LARGE SCALE GENOMIC DNA]</scope>
    <source>
        <strain evidence="3">Z07020 / HMAS-L-300199</strain>
    </source>
</reference>
<keyword evidence="1" id="KW-0812">Transmembrane</keyword>
<dbReference type="RefSeq" id="XP_007787755.1">
    <property type="nucleotide sequence ID" value="XM_007789565.1"/>
</dbReference>
<sequence length="144" mass="15790">MEDPKQAREKTKKTTIENAKAWGEYLLNLLIESPLPPSILATLVFAQHARPFQVTPMLFPPLLLFSTYLNLQGYKIDSAGTTAAFSGLYLVLAGRRRHPFMSKFGARGIIRGATMGLCLANVVGGGLAYTFGSRRKEDDKGSNI</sequence>
<dbReference type="eggNOG" id="ENOG502SS5H">
    <property type="taxonomic scope" value="Eukaryota"/>
</dbReference>